<dbReference type="InterPro" id="IPR039535">
    <property type="entry name" value="ASST-like"/>
</dbReference>
<dbReference type="PANTHER" id="PTHR35340">
    <property type="entry name" value="PQQ ENZYME REPEAT PROTEIN-RELATED"/>
    <property type="match status" value="1"/>
</dbReference>
<dbReference type="RefSeq" id="WP_110717889.1">
    <property type="nucleotide sequence ID" value="NZ_PGFS01000001.1"/>
</dbReference>
<feature type="transmembrane region" description="Helical" evidence="2">
    <location>
        <begin position="23"/>
        <end position="45"/>
    </location>
</feature>
<dbReference type="PANTHER" id="PTHR35340:SF5">
    <property type="entry name" value="ASST-DOMAIN-CONTAINING PROTEIN"/>
    <property type="match status" value="1"/>
</dbReference>
<comment type="caution">
    <text evidence="3">The sequence shown here is derived from an EMBL/GenBank/DDBJ whole genome shotgun (WGS) entry which is preliminary data.</text>
</comment>
<keyword evidence="2" id="KW-1133">Transmembrane helix</keyword>
<dbReference type="SUPFAM" id="SSF50998">
    <property type="entry name" value="Quinoprotein alcohol dehydrogenase-like"/>
    <property type="match status" value="1"/>
</dbReference>
<evidence type="ECO:0000313" key="3">
    <source>
        <dbReference type="EMBL" id="MDH4572874.1"/>
    </source>
</evidence>
<dbReference type="Proteomes" id="UP001162135">
    <property type="component" value="Unassembled WGS sequence"/>
</dbReference>
<dbReference type="InterPro" id="IPR011047">
    <property type="entry name" value="Quinoprotein_ADH-like_sf"/>
</dbReference>
<reference evidence="3" key="2">
    <citation type="submission" date="2017-11" db="EMBL/GenBank/DDBJ databases">
        <authorList>
            <person name="Das S.K."/>
        </authorList>
    </citation>
    <scope>NUCLEOTIDE SEQUENCE</scope>
    <source>
        <strain evidence="3">S4-41</strain>
    </source>
</reference>
<feature type="region of interest" description="Disordered" evidence="1">
    <location>
        <begin position="449"/>
        <end position="479"/>
    </location>
</feature>
<dbReference type="Pfam" id="PF14269">
    <property type="entry name" value="Arylsulfotran_2"/>
    <property type="match status" value="1"/>
</dbReference>
<protein>
    <recommendedName>
        <fullName evidence="5">Arylsulfotransferase ASST</fullName>
    </recommendedName>
</protein>
<evidence type="ECO:0000256" key="2">
    <source>
        <dbReference type="SAM" id="Phobius"/>
    </source>
</evidence>
<dbReference type="EMBL" id="PGFS01000001">
    <property type="protein sequence ID" value="MDH4572874.1"/>
    <property type="molecule type" value="Genomic_DNA"/>
</dbReference>
<proteinExistence type="predicted"/>
<dbReference type="Gene3D" id="2.130.10.10">
    <property type="entry name" value="YVTN repeat-like/Quinoprotein amine dehydrogenase"/>
    <property type="match status" value="1"/>
</dbReference>
<sequence length="479" mass="53519">MDSPKTPEKRPVRQDADTFTDKLFKTFSIIAALVLVFVIGAFSVVTEIFPGPQIQHAYQAGQALYHQATDYNDVYKGDIWRPQRTDAKGVTQYDPRLARNGLTLYTVGTEPAAYLVDMHGKVIHEWRKPYSEVWADGKGVANPRPDEFIHFRNAQVLPNGDLIALYEGNGDTPYGYGLVKLDKDSNVIWRYAGRAHHQFAVAPDGKIYALIHGIFDDEIEGLDYLKPPRLEDSLVVLSPEGKELQRTRLLPTVQHSPFSELLNNVPGIMLGDPIHANAVDYLTDAKARNFPFGNPGDLLLSFRETSSIAVFDPRSQKITWATRGPWIRQHDPDVLPNGDIVMFDNRGHYHTPEGESRVVEFDPRTLQVVWQYAGTPERPLESEIRGDQHRLDNGNTLISESDGGRLVEVTREGQIAWEYVVPTRGGPNDDMIPIIGWSQRLDPASFDSDFARSLDLGDDGGPEARPAQDDDAGDGVPAR</sequence>
<organism evidence="3 4">
    <name type="scientific">Salinicola acroporae</name>
    <dbReference type="NCBI Taxonomy" id="1541440"/>
    <lineage>
        <taxon>Bacteria</taxon>
        <taxon>Pseudomonadati</taxon>
        <taxon>Pseudomonadota</taxon>
        <taxon>Gammaproteobacteria</taxon>
        <taxon>Oceanospirillales</taxon>
        <taxon>Halomonadaceae</taxon>
        <taxon>Salinicola</taxon>
    </lineage>
</organism>
<keyword evidence="2" id="KW-0812">Transmembrane</keyword>
<evidence type="ECO:0008006" key="5">
    <source>
        <dbReference type="Google" id="ProtNLM"/>
    </source>
</evidence>
<name>A0ABT6I5A9_9GAMM</name>
<keyword evidence="2" id="KW-0472">Membrane</keyword>
<dbReference type="InterPro" id="IPR015943">
    <property type="entry name" value="WD40/YVTN_repeat-like_dom_sf"/>
</dbReference>
<gene>
    <name evidence="3" type="ORF">CUR86_10705</name>
</gene>
<evidence type="ECO:0000313" key="4">
    <source>
        <dbReference type="Proteomes" id="UP001162135"/>
    </source>
</evidence>
<accession>A0ABT6I5A9</accession>
<reference evidence="3" key="1">
    <citation type="journal article" date="2015" name="Antonie Van Leeuwenhoek">
        <title>Comparative 16S rRNA signatures and multilocus sequence analysis for the genus Salinicola and description of Salinicola acroporae sp. nov., isolated from coral Acropora digitifera.</title>
        <authorList>
            <person name="Lepcha R.T."/>
            <person name="Poddar A."/>
            <person name="Schumann P."/>
            <person name="Das S.K."/>
        </authorList>
    </citation>
    <scope>NUCLEOTIDE SEQUENCE</scope>
    <source>
        <strain evidence="3">S4-41</strain>
    </source>
</reference>
<keyword evidence="4" id="KW-1185">Reference proteome</keyword>
<evidence type="ECO:0000256" key="1">
    <source>
        <dbReference type="SAM" id="MobiDB-lite"/>
    </source>
</evidence>
<dbReference type="InterPro" id="IPR053143">
    <property type="entry name" value="Arylsulfate_ST"/>
</dbReference>